<dbReference type="Pfam" id="PF20077">
    <property type="entry name" value="CcmD_alt"/>
    <property type="match status" value="1"/>
</dbReference>
<keyword evidence="2" id="KW-0732">Signal</keyword>
<sequence length="75" mass="8612">MAKRLSYLLLCMILSFTTAIAQTVDQQNTETGPVNEFFRSDNKIYVAVGILVIIFTCIVLYLIRLDRRIGKLEKE</sequence>
<evidence type="ECO:0000313" key="4">
    <source>
        <dbReference type="Proteomes" id="UP000185003"/>
    </source>
</evidence>
<proteinExistence type="predicted"/>
<name>A0A1N6H7E6_9BACT</name>
<dbReference type="STRING" id="536979.SAMN04488055_3216"/>
<protein>
    <submittedName>
        <fullName evidence="3">CcmD family protein</fullName>
    </submittedName>
</protein>
<evidence type="ECO:0000256" key="2">
    <source>
        <dbReference type="SAM" id="SignalP"/>
    </source>
</evidence>
<feature type="transmembrane region" description="Helical" evidence="1">
    <location>
        <begin position="45"/>
        <end position="63"/>
    </location>
</feature>
<keyword evidence="1" id="KW-0812">Transmembrane</keyword>
<dbReference type="AlphaFoldDB" id="A0A1N6H7E6"/>
<feature type="signal peptide" evidence="2">
    <location>
        <begin position="1"/>
        <end position="21"/>
    </location>
</feature>
<keyword evidence="4" id="KW-1185">Reference proteome</keyword>
<accession>A0A1N6H7E6</accession>
<keyword evidence="1" id="KW-1133">Transmembrane helix</keyword>
<evidence type="ECO:0000256" key="1">
    <source>
        <dbReference type="SAM" id="Phobius"/>
    </source>
</evidence>
<dbReference type="Proteomes" id="UP000185003">
    <property type="component" value="Unassembled WGS sequence"/>
</dbReference>
<feature type="chain" id="PRO_5013201384" evidence="2">
    <location>
        <begin position="22"/>
        <end position="75"/>
    </location>
</feature>
<keyword evidence="1" id="KW-0472">Membrane</keyword>
<gene>
    <name evidence="3" type="ORF">SAMN04488055_3216</name>
</gene>
<dbReference type="OrthoDB" id="680658at2"/>
<dbReference type="RefSeq" id="WP_143197464.1">
    <property type="nucleotide sequence ID" value="NZ_FSRA01000001.1"/>
</dbReference>
<dbReference type="EMBL" id="FSRA01000001">
    <property type="protein sequence ID" value="SIO15597.1"/>
    <property type="molecule type" value="Genomic_DNA"/>
</dbReference>
<evidence type="ECO:0000313" key="3">
    <source>
        <dbReference type="EMBL" id="SIO15597.1"/>
    </source>
</evidence>
<organism evidence="3 4">
    <name type="scientific">Chitinophaga niabensis</name>
    <dbReference type="NCBI Taxonomy" id="536979"/>
    <lineage>
        <taxon>Bacteria</taxon>
        <taxon>Pseudomonadati</taxon>
        <taxon>Bacteroidota</taxon>
        <taxon>Chitinophagia</taxon>
        <taxon>Chitinophagales</taxon>
        <taxon>Chitinophagaceae</taxon>
        <taxon>Chitinophaga</taxon>
    </lineage>
</organism>
<reference evidence="3 4" key="1">
    <citation type="submission" date="2016-11" db="EMBL/GenBank/DDBJ databases">
        <authorList>
            <person name="Jaros S."/>
            <person name="Januszkiewicz K."/>
            <person name="Wedrychowicz H."/>
        </authorList>
    </citation>
    <scope>NUCLEOTIDE SEQUENCE [LARGE SCALE GENOMIC DNA]</scope>
    <source>
        <strain evidence="3 4">DSM 24787</strain>
    </source>
</reference>